<dbReference type="AlphaFoldDB" id="L7VVW3"/>
<proteinExistence type="predicted"/>
<organism evidence="1">
    <name type="scientific">uncultured bacterium A1Q1_fos_2386</name>
    <dbReference type="NCBI Taxonomy" id="1256568"/>
    <lineage>
        <taxon>Bacteria</taxon>
        <taxon>environmental samples</taxon>
    </lineage>
</organism>
<name>L7VVW3_9BACT</name>
<reference evidence="1" key="1">
    <citation type="submission" date="2012-09" db="EMBL/GenBank/DDBJ databases">
        <title>Metagenomic Characterization of a Microbial Community in Wastewater Detects High Levels of Antibiotic Resistance.</title>
        <authorList>
            <person name="Abrams M."/>
            <person name="Caldwell A."/>
            <person name="Vandaei E."/>
            <person name="Lee W."/>
            <person name="Perrott J."/>
            <person name="Khan S.Y."/>
            <person name="Ta J."/>
            <person name="Romero D."/>
            <person name="Nguyen V."/>
            <person name="Pourmand N."/>
            <person name="Ouverney C.C."/>
        </authorList>
    </citation>
    <scope>NUCLEOTIDE SEQUENCE</scope>
</reference>
<sequence length="66" mass="7024">MRLEVSHHEASVPYYAGSGGVTGPDGYKCGGLYHPDGVISTCAPSGWTPDLARAETKLIFAVLFRL</sequence>
<protein>
    <submittedName>
        <fullName evidence="1">Uncharacterized protein</fullName>
    </submittedName>
</protein>
<evidence type="ECO:0000313" key="1">
    <source>
        <dbReference type="EMBL" id="AGC71679.1"/>
    </source>
</evidence>
<accession>L7VVW3</accession>
<dbReference type="EMBL" id="JX649879">
    <property type="protein sequence ID" value="AGC71679.1"/>
    <property type="molecule type" value="Genomic_DNA"/>
</dbReference>